<dbReference type="EMBL" id="FRXN01000007">
    <property type="protein sequence ID" value="SHO65337.1"/>
    <property type="molecule type" value="Genomic_DNA"/>
</dbReference>
<reference evidence="3" key="1">
    <citation type="submission" date="2016-12" db="EMBL/GenBank/DDBJ databases">
        <authorList>
            <person name="Varghese N."/>
            <person name="Submissions S."/>
        </authorList>
    </citation>
    <scope>NUCLEOTIDE SEQUENCE [LARGE SCALE GENOMIC DNA]</scope>
    <source>
        <strain evidence="3">DSM 25035</strain>
    </source>
</reference>
<evidence type="ECO:0008006" key="4">
    <source>
        <dbReference type="Google" id="ProtNLM"/>
    </source>
</evidence>
<name>A0A1M7ZKD8_9BACT</name>
<protein>
    <recommendedName>
        <fullName evidence="4">DUF4177 domain-containing protein</fullName>
    </recommendedName>
</protein>
<keyword evidence="1" id="KW-0732">Signal</keyword>
<keyword evidence="3" id="KW-1185">Reference proteome</keyword>
<dbReference type="Proteomes" id="UP000184609">
    <property type="component" value="Unassembled WGS sequence"/>
</dbReference>
<evidence type="ECO:0000313" key="3">
    <source>
        <dbReference type="Proteomes" id="UP000184609"/>
    </source>
</evidence>
<organism evidence="2 3">
    <name type="scientific">Algoriphagus zhangzhouensis</name>
    <dbReference type="NCBI Taxonomy" id="1073327"/>
    <lineage>
        <taxon>Bacteria</taxon>
        <taxon>Pseudomonadati</taxon>
        <taxon>Bacteroidota</taxon>
        <taxon>Cytophagia</taxon>
        <taxon>Cytophagales</taxon>
        <taxon>Cyclobacteriaceae</taxon>
        <taxon>Algoriphagus</taxon>
    </lineage>
</organism>
<accession>A0A1M7ZKD8</accession>
<dbReference type="AlphaFoldDB" id="A0A1M7ZKD8"/>
<evidence type="ECO:0000256" key="1">
    <source>
        <dbReference type="SAM" id="SignalP"/>
    </source>
</evidence>
<feature type="chain" id="PRO_5012297287" description="DUF4177 domain-containing protein" evidence="1">
    <location>
        <begin position="21"/>
        <end position="157"/>
    </location>
</feature>
<proteinExistence type="predicted"/>
<dbReference type="STRING" id="1073327.SAMN04488108_3997"/>
<evidence type="ECO:0000313" key="2">
    <source>
        <dbReference type="EMBL" id="SHO65337.1"/>
    </source>
</evidence>
<gene>
    <name evidence="2" type="ORF">SAMN04488108_3997</name>
</gene>
<feature type="signal peptide" evidence="1">
    <location>
        <begin position="1"/>
        <end position="20"/>
    </location>
</feature>
<dbReference type="RefSeq" id="WP_073573592.1">
    <property type="nucleotide sequence ID" value="NZ_FRXN01000007.1"/>
</dbReference>
<sequence>MKKVFFIAGIITLSISSLFAQETESKASYPGEFKIITVVESIVPMGMGRSRIIDSQTEVDANLFATDRTDGKKSDQNEISRKDIKIDELEETKLLNFFSATGINFQNIASNDAMISSKINSMIVQGWKLTYVTSGVESNSGAEDGQGIFITRLFFSR</sequence>